<sequence>MNPYQIIIVLSCLALPLSVSHAETLEEAWGVALSSDQSLQAMKSQTQAAAASVSAAKARRLPTVNVDAAFTQLDDTPGLDLSALGLTLPDAVSHDNFLAASAQLNLPLYTGGQISNGISAANAALEANRDQEVAAVQNLKLAVADAFVLVLRATHAVEVANANVDSLQGHATDVENFFNKGLVPQNDLLAVQVSLANAQQKALQTANGLDIAKAAYNRQLGRALEAEVSLDEVMPQVDPLARVDELDQLTTTALDNRSELSALLNKSSALSLQGKAERGSTLPTVGLNATYRYLENETLDDQNLASVALGVSWALYDGGLAKHRASALEQQAQSARDLNADLDSGIRLQVRSAWLSINEARRRMDVAQKAVAQAEQNLKVAKDRYQNGIGTNTEVLDAEALRSVSQLNNNDARYDAALARLKLARSLGVL</sequence>
<dbReference type="SUPFAM" id="SSF56954">
    <property type="entry name" value="Outer membrane efflux proteins (OEP)"/>
    <property type="match status" value="1"/>
</dbReference>
<keyword evidence="7" id="KW-0998">Cell outer membrane</keyword>
<dbReference type="InterPro" id="IPR003423">
    <property type="entry name" value="OMP_efflux"/>
</dbReference>
<keyword evidence="6" id="KW-0472">Membrane</keyword>
<dbReference type="GO" id="GO:0009279">
    <property type="term" value="C:cell outer membrane"/>
    <property type="evidence" value="ECO:0007669"/>
    <property type="project" value="UniProtKB-SubCell"/>
</dbReference>
<keyword evidence="8" id="KW-0175">Coiled coil</keyword>
<dbReference type="KEGG" id="gai:IMCC3135_32615"/>
<organism evidence="10 11">
    <name type="scientific">Granulosicoccus antarcticus IMCC3135</name>
    <dbReference type="NCBI Taxonomy" id="1192854"/>
    <lineage>
        <taxon>Bacteria</taxon>
        <taxon>Pseudomonadati</taxon>
        <taxon>Pseudomonadota</taxon>
        <taxon>Gammaproteobacteria</taxon>
        <taxon>Chromatiales</taxon>
        <taxon>Granulosicoccaceae</taxon>
        <taxon>Granulosicoccus</taxon>
    </lineage>
</organism>
<keyword evidence="5" id="KW-0812">Transmembrane</keyword>
<evidence type="ECO:0000313" key="11">
    <source>
        <dbReference type="Proteomes" id="UP000250079"/>
    </source>
</evidence>
<evidence type="ECO:0000256" key="6">
    <source>
        <dbReference type="ARBA" id="ARBA00023136"/>
    </source>
</evidence>
<dbReference type="PANTHER" id="PTHR30026:SF20">
    <property type="entry name" value="OUTER MEMBRANE PROTEIN TOLC"/>
    <property type="match status" value="1"/>
</dbReference>
<protein>
    <recommendedName>
        <fullName evidence="12">Outer membrane protein TolC</fullName>
    </recommendedName>
</protein>
<dbReference type="AlphaFoldDB" id="A0A2Z2P2L4"/>
<dbReference type="Proteomes" id="UP000250079">
    <property type="component" value="Chromosome"/>
</dbReference>
<comment type="subcellular location">
    <subcellularLocation>
        <location evidence="1">Cell outer membrane</location>
    </subcellularLocation>
</comment>
<keyword evidence="3" id="KW-0813">Transport</keyword>
<dbReference type="RefSeq" id="WP_169727555.1">
    <property type="nucleotide sequence ID" value="NZ_CP018632.1"/>
</dbReference>
<evidence type="ECO:0008006" key="12">
    <source>
        <dbReference type="Google" id="ProtNLM"/>
    </source>
</evidence>
<gene>
    <name evidence="10" type="ORF">IMCC3135_32615</name>
</gene>
<name>A0A2Z2P2L4_9GAMM</name>
<dbReference type="EMBL" id="CP018632">
    <property type="protein sequence ID" value="ASJ76568.1"/>
    <property type="molecule type" value="Genomic_DNA"/>
</dbReference>
<feature type="signal peptide" evidence="9">
    <location>
        <begin position="1"/>
        <end position="22"/>
    </location>
</feature>
<evidence type="ECO:0000256" key="3">
    <source>
        <dbReference type="ARBA" id="ARBA00022448"/>
    </source>
</evidence>
<comment type="similarity">
    <text evidence="2">Belongs to the outer membrane factor (OMF) (TC 1.B.17) family.</text>
</comment>
<feature type="chain" id="PRO_5016465485" description="Outer membrane protein TolC" evidence="9">
    <location>
        <begin position="23"/>
        <end position="430"/>
    </location>
</feature>
<dbReference type="GO" id="GO:1990281">
    <property type="term" value="C:efflux pump complex"/>
    <property type="evidence" value="ECO:0007669"/>
    <property type="project" value="TreeGrafter"/>
</dbReference>
<evidence type="ECO:0000256" key="5">
    <source>
        <dbReference type="ARBA" id="ARBA00022692"/>
    </source>
</evidence>
<accession>A0A2Z2P2L4</accession>
<keyword evidence="11" id="KW-1185">Reference proteome</keyword>
<dbReference type="GO" id="GO:0015288">
    <property type="term" value="F:porin activity"/>
    <property type="evidence" value="ECO:0007669"/>
    <property type="project" value="TreeGrafter"/>
</dbReference>
<dbReference type="InterPro" id="IPR051906">
    <property type="entry name" value="TolC-like"/>
</dbReference>
<dbReference type="Gene3D" id="1.20.1600.10">
    <property type="entry name" value="Outer membrane efflux proteins (OEP)"/>
    <property type="match status" value="1"/>
</dbReference>
<feature type="coiled-coil region" evidence="8">
    <location>
        <begin position="357"/>
        <end position="384"/>
    </location>
</feature>
<proteinExistence type="inferred from homology"/>
<reference evidence="10 11" key="1">
    <citation type="submission" date="2016-12" db="EMBL/GenBank/DDBJ databases">
        <authorList>
            <person name="Song W.-J."/>
            <person name="Kurnit D.M."/>
        </authorList>
    </citation>
    <scope>NUCLEOTIDE SEQUENCE [LARGE SCALE GENOMIC DNA]</scope>
    <source>
        <strain evidence="10 11">IMCC3135</strain>
    </source>
</reference>
<evidence type="ECO:0000256" key="4">
    <source>
        <dbReference type="ARBA" id="ARBA00022452"/>
    </source>
</evidence>
<dbReference type="PANTHER" id="PTHR30026">
    <property type="entry name" value="OUTER MEMBRANE PROTEIN TOLC"/>
    <property type="match status" value="1"/>
</dbReference>
<evidence type="ECO:0000256" key="8">
    <source>
        <dbReference type="SAM" id="Coils"/>
    </source>
</evidence>
<evidence type="ECO:0000256" key="2">
    <source>
        <dbReference type="ARBA" id="ARBA00007613"/>
    </source>
</evidence>
<dbReference type="Pfam" id="PF02321">
    <property type="entry name" value="OEP"/>
    <property type="match status" value="2"/>
</dbReference>
<dbReference type="GO" id="GO:0015562">
    <property type="term" value="F:efflux transmembrane transporter activity"/>
    <property type="evidence" value="ECO:0007669"/>
    <property type="project" value="InterPro"/>
</dbReference>
<evidence type="ECO:0000256" key="7">
    <source>
        <dbReference type="ARBA" id="ARBA00023237"/>
    </source>
</evidence>
<evidence type="ECO:0000256" key="9">
    <source>
        <dbReference type="SAM" id="SignalP"/>
    </source>
</evidence>
<keyword evidence="9" id="KW-0732">Signal</keyword>
<evidence type="ECO:0000256" key="1">
    <source>
        <dbReference type="ARBA" id="ARBA00004442"/>
    </source>
</evidence>
<keyword evidence="4" id="KW-1134">Transmembrane beta strand</keyword>
<evidence type="ECO:0000313" key="10">
    <source>
        <dbReference type="EMBL" id="ASJ76568.1"/>
    </source>
</evidence>